<organism evidence="2 3">
    <name type="scientific">Eumeta variegata</name>
    <name type="common">Bagworm moth</name>
    <name type="synonym">Eumeta japonica</name>
    <dbReference type="NCBI Taxonomy" id="151549"/>
    <lineage>
        <taxon>Eukaryota</taxon>
        <taxon>Metazoa</taxon>
        <taxon>Ecdysozoa</taxon>
        <taxon>Arthropoda</taxon>
        <taxon>Hexapoda</taxon>
        <taxon>Insecta</taxon>
        <taxon>Pterygota</taxon>
        <taxon>Neoptera</taxon>
        <taxon>Endopterygota</taxon>
        <taxon>Lepidoptera</taxon>
        <taxon>Glossata</taxon>
        <taxon>Ditrysia</taxon>
        <taxon>Tineoidea</taxon>
        <taxon>Psychidae</taxon>
        <taxon>Oiketicinae</taxon>
        <taxon>Eumeta</taxon>
    </lineage>
</organism>
<keyword evidence="1" id="KW-0812">Transmembrane</keyword>
<keyword evidence="1" id="KW-0472">Membrane</keyword>
<accession>A0A4C1X8P7</accession>
<gene>
    <name evidence="2" type="ORF">EVAR_41880_1</name>
</gene>
<comment type="caution">
    <text evidence="2">The sequence shown here is derived from an EMBL/GenBank/DDBJ whole genome shotgun (WGS) entry which is preliminary data.</text>
</comment>
<evidence type="ECO:0000313" key="2">
    <source>
        <dbReference type="EMBL" id="GBP60188.1"/>
    </source>
</evidence>
<dbReference type="Proteomes" id="UP000299102">
    <property type="component" value="Unassembled WGS sequence"/>
</dbReference>
<feature type="transmembrane region" description="Helical" evidence="1">
    <location>
        <begin position="181"/>
        <end position="199"/>
    </location>
</feature>
<dbReference type="AlphaFoldDB" id="A0A4C1X8P7"/>
<name>A0A4C1X8P7_EUMVA</name>
<proteinExistence type="predicted"/>
<evidence type="ECO:0000256" key="1">
    <source>
        <dbReference type="SAM" id="Phobius"/>
    </source>
</evidence>
<dbReference type="EMBL" id="BGZK01000780">
    <property type="protein sequence ID" value="GBP60188.1"/>
    <property type="molecule type" value="Genomic_DNA"/>
</dbReference>
<keyword evidence="3" id="KW-1185">Reference proteome</keyword>
<evidence type="ECO:0000313" key="3">
    <source>
        <dbReference type="Proteomes" id="UP000299102"/>
    </source>
</evidence>
<sequence length="237" mass="26536">MGKATLLIEPVTAEEQNILKRRSRTGAAIFDSLASRTTPSSRCSQILDISRIIVWRIANITDVRPRTAPLSRGPRRAELVSPRADFTPLRLGVSVTLGNVTMSHRTREPAECLASLSHSTMIGLPRAALRIVHSCKCIATPPRGPADAPRMRRAGALALAIYSLVIISRPRFFIYERGIEISFVIIVYSLSLTAAYFVYRNIKLEKSSNKMINNELQERKCNVKDDEEKKFQPKMKS</sequence>
<keyword evidence="1" id="KW-1133">Transmembrane helix</keyword>
<protein>
    <submittedName>
        <fullName evidence="2">Uncharacterized protein</fullName>
    </submittedName>
</protein>
<reference evidence="2 3" key="1">
    <citation type="journal article" date="2019" name="Commun. Biol.">
        <title>The bagworm genome reveals a unique fibroin gene that provides high tensile strength.</title>
        <authorList>
            <person name="Kono N."/>
            <person name="Nakamura H."/>
            <person name="Ohtoshi R."/>
            <person name="Tomita M."/>
            <person name="Numata K."/>
            <person name="Arakawa K."/>
        </authorList>
    </citation>
    <scope>NUCLEOTIDE SEQUENCE [LARGE SCALE GENOMIC DNA]</scope>
</reference>